<proteinExistence type="predicted"/>
<reference evidence="2" key="1">
    <citation type="submission" date="2020-12" db="EMBL/GenBank/DDBJ databases">
        <title>M. sibirica DSM 26468T genome.</title>
        <authorList>
            <person name="Thieme N."/>
            <person name="Rettenmaier R."/>
            <person name="Zverlov V."/>
            <person name="Liebl W."/>
        </authorList>
    </citation>
    <scope>NUCLEOTIDE SEQUENCE</scope>
    <source>
        <strain evidence="2">DSM 26468</strain>
    </source>
</reference>
<dbReference type="SUPFAM" id="SSF55729">
    <property type="entry name" value="Acyl-CoA N-acyltransferases (Nat)"/>
    <property type="match status" value="1"/>
</dbReference>
<dbReference type="EMBL" id="JAEAGR010000009">
    <property type="protein sequence ID" value="MBH1941254.1"/>
    <property type="molecule type" value="Genomic_DNA"/>
</dbReference>
<dbReference type="AlphaFoldDB" id="A0A8J7HDW2"/>
<dbReference type="Pfam" id="PF00583">
    <property type="entry name" value="Acetyltransf_1"/>
    <property type="match status" value="1"/>
</dbReference>
<gene>
    <name evidence="2" type="ORF">I5677_10150</name>
</gene>
<evidence type="ECO:0000313" key="2">
    <source>
        <dbReference type="EMBL" id="MBH1941254.1"/>
    </source>
</evidence>
<accession>A0A8J7HDW2</accession>
<comment type="caution">
    <text evidence="2">The sequence shown here is derived from an EMBL/GenBank/DDBJ whole genome shotgun (WGS) entry which is preliminary data.</text>
</comment>
<dbReference type="PROSITE" id="PS51186">
    <property type="entry name" value="GNAT"/>
    <property type="match status" value="1"/>
</dbReference>
<organism evidence="2 3">
    <name type="scientific">Mobilitalea sibirica</name>
    <dbReference type="NCBI Taxonomy" id="1462919"/>
    <lineage>
        <taxon>Bacteria</taxon>
        <taxon>Bacillati</taxon>
        <taxon>Bacillota</taxon>
        <taxon>Clostridia</taxon>
        <taxon>Lachnospirales</taxon>
        <taxon>Lachnospiraceae</taxon>
        <taxon>Mobilitalea</taxon>
    </lineage>
</organism>
<name>A0A8J7HDW2_9FIRM</name>
<dbReference type="InterPro" id="IPR000182">
    <property type="entry name" value="GNAT_dom"/>
</dbReference>
<evidence type="ECO:0000313" key="3">
    <source>
        <dbReference type="Proteomes" id="UP000623269"/>
    </source>
</evidence>
<evidence type="ECO:0000259" key="1">
    <source>
        <dbReference type="PROSITE" id="PS51186"/>
    </source>
</evidence>
<dbReference type="Gene3D" id="3.40.630.30">
    <property type="match status" value="1"/>
</dbReference>
<protein>
    <submittedName>
        <fullName evidence="2">GNAT family N-acetyltransferase</fullName>
    </submittedName>
</protein>
<dbReference type="InterPro" id="IPR016181">
    <property type="entry name" value="Acyl_CoA_acyltransferase"/>
</dbReference>
<dbReference type="GO" id="GO:0016747">
    <property type="term" value="F:acyltransferase activity, transferring groups other than amino-acyl groups"/>
    <property type="evidence" value="ECO:0007669"/>
    <property type="project" value="InterPro"/>
</dbReference>
<keyword evidence="3" id="KW-1185">Reference proteome</keyword>
<feature type="domain" description="N-acetyltransferase" evidence="1">
    <location>
        <begin position="3"/>
        <end position="176"/>
    </location>
</feature>
<dbReference type="CDD" id="cd04301">
    <property type="entry name" value="NAT_SF"/>
    <property type="match status" value="1"/>
</dbReference>
<dbReference type="Proteomes" id="UP000623269">
    <property type="component" value="Unassembled WGS sequence"/>
</dbReference>
<sequence>MEITYRRMVLEECDKIKEINPEHYIGKAWRLVNGMRQLVLIDYLEKDWPNGYEEHYDSLRKTLRTNGTAFGAFDTNNRLLGFATIDLNLFGERYKYALLDQMFISKECRSMGIGKKLFWLCADEARQQKADKIYICAGSAEDTIAFYFAIGCLEAAEINKTLYESDPRDYQLEYTL</sequence>